<proteinExistence type="predicted"/>
<keyword evidence="2" id="KW-1185">Reference proteome</keyword>
<dbReference type="PANTHER" id="PTHR48098">
    <property type="entry name" value="ENTEROCHELIN ESTERASE-RELATED"/>
    <property type="match status" value="1"/>
</dbReference>
<dbReference type="InterPro" id="IPR029058">
    <property type="entry name" value="AB_hydrolase_fold"/>
</dbReference>
<evidence type="ECO:0008006" key="3">
    <source>
        <dbReference type="Google" id="ProtNLM"/>
    </source>
</evidence>
<dbReference type="PANTHER" id="PTHR48098:SF6">
    <property type="entry name" value="FERRI-BACILLIBACTIN ESTERASE BESA"/>
    <property type="match status" value="1"/>
</dbReference>
<gene>
    <name evidence="1" type="ORF">AWU65_23255</name>
</gene>
<dbReference type="AlphaFoldDB" id="A0A163M0V5"/>
<dbReference type="EMBL" id="LWMH01000001">
    <property type="protein sequence ID" value="KZS48641.1"/>
    <property type="molecule type" value="Genomic_DNA"/>
</dbReference>
<protein>
    <recommendedName>
        <fullName evidence="3">Esterase</fullName>
    </recommendedName>
</protein>
<sequence>MESRILSLSGLNASRLNNERDAWIYLPPSYDDLQSLRYPVLYMHVGQHVFQSRKRSGETWGLRETLDGLIRNGEIQEIIVVAVEHKQNEGASEYFHDQCAYPIQMLGEQYEFFLIYELKPIIDRMFRTLSDASHTALMGSSAAGLATYNIGMRNPDVFGLLGMLSPFFVHLDEETFVEQKQYRPHKPNPGQKLWLDIGGAEGFFMPIHVRSVAEELLSSGCVQGETLYFYEEPDAAHAETDWGRRAQLPLRFFFGREGVSQRVDLFGPDTVGMEGASATLNAVVTLDNGLMYTDLEGGYTVDHPAILEVTPEGRLHPRKPGETIVRYQNRNLQASMKIAVVEKLSATVTVEVEVSVPDTTPEDASIHAVFKLSKVRKGLYRGTARLPRGVCFRFKVSRGYEKEEADDQNRPVPYRRLNADRDQKVSYIVDNWIDLPAGEHTKGELS</sequence>
<dbReference type="GeneID" id="97555792"/>
<dbReference type="Pfam" id="PF00756">
    <property type="entry name" value="Esterase"/>
    <property type="match status" value="1"/>
</dbReference>
<reference evidence="1" key="1">
    <citation type="journal article" date="2016" name="Genome Announc.">
        <title>Draft genomes of two strains of Paenibacillus glucanolyticus with capability to degrade lignocellulose.</title>
        <authorList>
            <person name="Mathews S.L."/>
            <person name="Pawlak J."/>
            <person name="Grunden A.M."/>
        </authorList>
    </citation>
    <scope>NUCLEOTIDE SEQUENCE [LARGE SCALE GENOMIC DNA]</scope>
    <source>
        <strain evidence="1">SLM1</strain>
    </source>
</reference>
<dbReference type="InterPro" id="IPR000801">
    <property type="entry name" value="Esterase-like"/>
</dbReference>
<evidence type="ECO:0000313" key="2">
    <source>
        <dbReference type="Proteomes" id="UP000076796"/>
    </source>
</evidence>
<comment type="caution">
    <text evidence="1">The sequence shown here is derived from an EMBL/GenBank/DDBJ whole genome shotgun (WGS) entry which is preliminary data.</text>
</comment>
<evidence type="ECO:0000313" key="1">
    <source>
        <dbReference type="EMBL" id="KZS48641.1"/>
    </source>
</evidence>
<dbReference type="InterPro" id="IPR050583">
    <property type="entry name" value="Mycobacterial_A85_antigen"/>
</dbReference>
<accession>A0A163M0V5</accession>
<dbReference type="STRING" id="59843.A3958_22525"/>
<dbReference type="Proteomes" id="UP000076796">
    <property type="component" value="Unassembled WGS sequence"/>
</dbReference>
<dbReference type="Gene3D" id="3.40.50.1820">
    <property type="entry name" value="alpha/beta hydrolase"/>
    <property type="match status" value="1"/>
</dbReference>
<dbReference type="SUPFAM" id="SSF53474">
    <property type="entry name" value="alpha/beta-Hydrolases"/>
    <property type="match status" value="1"/>
</dbReference>
<name>A0A163M0V5_9BACL</name>
<organism evidence="1 2">
    <name type="scientific">Paenibacillus glucanolyticus</name>
    <dbReference type="NCBI Taxonomy" id="59843"/>
    <lineage>
        <taxon>Bacteria</taxon>
        <taxon>Bacillati</taxon>
        <taxon>Bacillota</taxon>
        <taxon>Bacilli</taxon>
        <taxon>Bacillales</taxon>
        <taxon>Paenibacillaceae</taxon>
        <taxon>Paenibacillus</taxon>
    </lineage>
</organism>
<dbReference type="RefSeq" id="WP_063479465.1">
    <property type="nucleotide sequence ID" value="NZ_CP147845.1"/>
</dbReference>